<evidence type="ECO:0000259" key="3">
    <source>
        <dbReference type="Pfam" id="PF14257"/>
    </source>
</evidence>
<protein>
    <submittedName>
        <fullName evidence="4">DUF4349 domain-containing protein</fullName>
    </submittedName>
</protein>
<keyword evidence="6" id="KW-1185">Reference proteome</keyword>
<evidence type="ECO:0000313" key="5">
    <source>
        <dbReference type="EMBL" id="WNM22499.1"/>
    </source>
</evidence>
<evidence type="ECO:0000256" key="2">
    <source>
        <dbReference type="SAM" id="SignalP"/>
    </source>
</evidence>
<gene>
    <name evidence="5" type="ORF">RN605_03840</name>
    <name evidence="4" type="ORF">RN608_10540</name>
</gene>
<keyword evidence="1" id="KW-0472">Membrane</keyword>
<dbReference type="AlphaFoldDB" id="A0AA96J2Q7"/>
<dbReference type="InterPro" id="IPR025645">
    <property type="entry name" value="DUF4349"/>
</dbReference>
<accession>A0AA96J2Q7</accession>
<feature type="signal peptide" evidence="2">
    <location>
        <begin position="1"/>
        <end position="19"/>
    </location>
</feature>
<organism evidence="4">
    <name type="scientific">Flavobacterium capsici</name>
    <dbReference type="NCBI Taxonomy" id="3075618"/>
    <lineage>
        <taxon>Bacteria</taxon>
        <taxon>Pseudomonadati</taxon>
        <taxon>Bacteroidota</taxon>
        <taxon>Flavobacteriia</taxon>
        <taxon>Flavobacteriales</taxon>
        <taxon>Flavobacteriaceae</taxon>
        <taxon>Flavobacterium</taxon>
    </lineage>
</organism>
<evidence type="ECO:0000313" key="6">
    <source>
        <dbReference type="Proteomes" id="UP001304515"/>
    </source>
</evidence>
<feature type="domain" description="DUF4349" evidence="3">
    <location>
        <begin position="59"/>
        <end position="293"/>
    </location>
</feature>
<proteinExistence type="predicted"/>
<keyword evidence="1" id="KW-0812">Transmembrane</keyword>
<keyword evidence="2" id="KW-0732">Signal</keyword>
<dbReference type="Pfam" id="PF14257">
    <property type="entry name" value="DUF4349"/>
    <property type="match status" value="1"/>
</dbReference>
<sequence length="301" mass="33751">MKQYSKLGLALLLLGIAFACKQADNTEASADVTEIASENKTTADMVSSNAAVEPKDSNRKFVRTADIKFKVKNVAQSTYVIESIIAKHGGFVTFTDLKSNINQKTETKISQDSILETTKYTVDNSITFRVPNTAMDTVLKSMVKEIDFLDNRLIKADDVSIQMLSNKLAQKRLQKSQARLEKGIDSKGKKLNQIVDAEDKVLDKETDSDSQLLNTLSLEDQVNFSTVTLYLYQRETTKHELFANDKNADAYRPNIGLQLLESLKTGWYILEGILAFIAQLWSIVLLGVLGFIVYKVYLKKQ</sequence>
<evidence type="ECO:0000256" key="1">
    <source>
        <dbReference type="SAM" id="Phobius"/>
    </source>
</evidence>
<accession>A0AA96JBC6</accession>
<dbReference type="EMBL" id="CP134878">
    <property type="protein sequence ID" value="WNM18448.1"/>
    <property type="molecule type" value="Genomic_DNA"/>
</dbReference>
<keyword evidence="1" id="KW-1133">Transmembrane helix</keyword>
<dbReference type="Proteomes" id="UP001304515">
    <property type="component" value="Chromosome"/>
</dbReference>
<feature type="transmembrane region" description="Helical" evidence="1">
    <location>
        <begin position="267"/>
        <end position="294"/>
    </location>
</feature>
<feature type="chain" id="PRO_5044705376" evidence="2">
    <location>
        <begin position="20"/>
        <end position="301"/>
    </location>
</feature>
<evidence type="ECO:0000313" key="4">
    <source>
        <dbReference type="EMBL" id="WNM18448.1"/>
    </source>
</evidence>
<dbReference type="KEGG" id="fcj:RN605_03840"/>
<name>A0AA96J2Q7_9FLAO</name>
<dbReference type="RefSeq" id="WP_313322372.1">
    <property type="nucleotide sequence ID" value="NZ_CP134878.1"/>
</dbReference>
<dbReference type="PROSITE" id="PS51257">
    <property type="entry name" value="PROKAR_LIPOPROTEIN"/>
    <property type="match status" value="1"/>
</dbReference>
<dbReference type="EMBL" id="CP134890">
    <property type="protein sequence ID" value="WNM22499.1"/>
    <property type="molecule type" value="Genomic_DNA"/>
</dbReference>
<reference evidence="4 6" key="1">
    <citation type="submission" date="2023-09" db="EMBL/GenBank/DDBJ databases">
        <title>Flavobacterium sp. a novel bacteria isolate from Pepper rhizosphere.</title>
        <authorList>
            <person name="Peng Y."/>
            <person name="Lee J."/>
        </authorList>
    </citation>
    <scope>NUCLEOTIDE SEQUENCE</scope>
    <source>
        <strain evidence="4">PMR2A8</strain>
        <strain evidence="5 6">PMTSA4</strain>
    </source>
</reference>